<dbReference type="Proteomes" id="UP001279734">
    <property type="component" value="Unassembled WGS sequence"/>
</dbReference>
<comment type="caution">
    <text evidence="2">The sequence shown here is derived from an EMBL/GenBank/DDBJ whole genome shotgun (WGS) entry which is preliminary data.</text>
</comment>
<accession>A0AAD3T9H7</accession>
<dbReference type="EMBL" id="BSYO01000029">
    <property type="protein sequence ID" value="GMH25297.1"/>
    <property type="molecule type" value="Genomic_DNA"/>
</dbReference>
<gene>
    <name evidence="2" type="ORF">Nepgr_027140</name>
</gene>
<protein>
    <submittedName>
        <fullName evidence="2">Uncharacterized protein</fullName>
    </submittedName>
</protein>
<sequence>MKTYEIRELRKHDEHKEGITTAEAENKQKIKVVVKEVTPHGQIFETKVYDWVSMVTDTASPSEEKTTTEIFQVQHNFAPGGEDF</sequence>
<evidence type="ECO:0000313" key="2">
    <source>
        <dbReference type="EMBL" id="GMH25297.1"/>
    </source>
</evidence>
<dbReference type="AlphaFoldDB" id="A0AAD3T9H7"/>
<reference evidence="2" key="1">
    <citation type="submission" date="2023-05" db="EMBL/GenBank/DDBJ databases">
        <title>Nepenthes gracilis genome sequencing.</title>
        <authorList>
            <person name="Fukushima K."/>
        </authorList>
    </citation>
    <scope>NUCLEOTIDE SEQUENCE</scope>
    <source>
        <strain evidence="2">SING2019-196</strain>
    </source>
</reference>
<evidence type="ECO:0000313" key="3">
    <source>
        <dbReference type="Proteomes" id="UP001279734"/>
    </source>
</evidence>
<keyword evidence="3" id="KW-1185">Reference proteome</keyword>
<feature type="region of interest" description="Disordered" evidence="1">
    <location>
        <begin position="1"/>
        <end position="22"/>
    </location>
</feature>
<proteinExistence type="predicted"/>
<name>A0AAD3T9H7_NEPGR</name>
<organism evidence="2 3">
    <name type="scientific">Nepenthes gracilis</name>
    <name type="common">Slender pitcher plant</name>
    <dbReference type="NCBI Taxonomy" id="150966"/>
    <lineage>
        <taxon>Eukaryota</taxon>
        <taxon>Viridiplantae</taxon>
        <taxon>Streptophyta</taxon>
        <taxon>Embryophyta</taxon>
        <taxon>Tracheophyta</taxon>
        <taxon>Spermatophyta</taxon>
        <taxon>Magnoliopsida</taxon>
        <taxon>eudicotyledons</taxon>
        <taxon>Gunneridae</taxon>
        <taxon>Pentapetalae</taxon>
        <taxon>Caryophyllales</taxon>
        <taxon>Nepenthaceae</taxon>
        <taxon>Nepenthes</taxon>
    </lineage>
</organism>
<evidence type="ECO:0000256" key="1">
    <source>
        <dbReference type="SAM" id="MobiDB-lite"/>
    </source>
</evidence>